<dbReference type="RefSeq" id="XP_007913613.1">
    <property type="nucleotide sequence ID" value="XM_007915422.1"/>
</dbReference>
<organism evidence="2 3">
    <name type="scientific">Phaeoacremonium minimum (strain UCR-PA7)</name>
    <name type="common">Esca disease fungus</name>
    <name type="synonym">Togninia minima</name>
    <dbReference type="NCBI Taxonomy" id="1286976"/>
    <lineage>
        <taxon>Eukaryota</taxon>
        <taxon>Fungi</taxon>
        <taxon>Dikarya</taxon>
        <taxon>Ascomycota</taxon>
        <taxon>Pezizomycotina</taxon>
        <taxon>Sordariomycetes</taxon>
        <taxon>Sordariomycetidae</taxon>
        <taxon>Togniniales</taxon>
        <taxon>Togniniaceae</taxon>
        <taxon>Phaeoacremonium</taxon>
    </lineage>
</organism>
<reference evidence="3" key="1">
    <citation type="journal article" date="2013" name="Genome Announc.">
        <title>Draft genome sequence of the ascomycete Phaeoacremonium aleophilum strain UCR-PA7, a causal agent of the esca disease complex in grapevines.</title>
        <authorList>
            <person name="Blanco-Ulate B."/>
            <person name="Rolshausen P."/>
            <person name="Cantu D."/>
        </authorList>
    </citation>
    <scope>NUCLEOTIDE SEQUENCE [LARGE SCALE GENOMIC DNA]</scope>
    <source>
        <strain evidence="3">UCR-PA7</strain>
    </source>
</reference>
<proteinExistence type="predicted"/>
<dbReference type="OrthoDB" id="5986190at2759"/>
<evidence type="ECO:0000313" key="3">
    <source>
        <dbReference type="Proteomes" id="UP000014074"/>
    </source>
</evidence>
<dbReference type="InterPro" id="IPR011990">
    <property type="entry name" value="TPR-like_helical_dom_sf"/>
</dbReference>
<protein>
    <submittedName>
        <fullName evidence="2">Putative kinesin light protein</fullName>
    </submittedName>
</protein>
<dbReference type="EMBL" id="KB932984">
    <property type="protein sequence ID" value="EOO01671.1"/>
    <property type="molecule type" value="Genomic_DNA"/>
</dbReference>
<keyword evidence="1" id="KW-0175">Coiled coil</keyword>
<dbReference type="Gene3D" id="1.25.40.10">
    <property type="entry name" value="Tetratricopeptide repeat domain"/>
    <property type="match status" value="2"/>
</dbReference>
<dbReference type="Proteomes" id="UP000014074">
    <property type="component" value="Unassembled WGS sequence"/>
</dbReference>
<dbReference type="SUPFAM" id="SSF48452">
    <property type="entry name" value="TPR-like"/>
    <property type="match status" value="1"/>
</dbReference>
<evidence type="ECO:0000256" key="1">
    <source>
        <dbReference type="SAM" id="Coils"/>
    </source>
</evidence>
<name>R8BQN4_PHAM7</name>
<dbReference type="KEGG" id="tmn:UCRPA7_2819"/>
<accession>R8BQN4</accession>
<dbReference type="AlphaFoldDB" id="R8BQN4"/>
<feature type="coiled-coil region" evidence="1">
    <location>
        <begin position="152"/>
        <end position="214"/>
    </location>
</feature>
<dbReference type="GeneID" id="19323106"/>
<sequence>MSESQPRLLLEELRAKLSSVTESLFQNASFVQGQFGGAGSRLASLCRGPAYADKTLQHLEQRWNFLQGGVRSELASQWESNLTRFSQKLRASRDGCGCSADGDGLLALTSCAICRLKVTEVAEDLEKFTMTFAEKLDIDERAVAHRDGLEKIHVKEAMIRRLEDEARTLKDDLEQKSRTIELLSAQNTNQRVTLEEARDAKREFEMTCHMLEEELAESVDSIEKCAEELRKVERWEVAERGYDTLHRLLHAKIRRMEARPALDGARKDLEIRSLTMDHLRVLALTKLSRYPDAEELARQVWQRRKELLVETSNEVRDVFLTYCELLTRNNRCDVAEREYIIMYYDPNLQYPTDPKDVEWKLVIMSQIGRVMGKQEKHDESALWHRKVLNERIAATPVEVNKAASSAVELLRAQKKQAKGFTIIDQKMKADLDKIWRLRERGNEQPDVLSCGFHLGMRLQEEGKEEEAANALWEVWDRRKQLAKPDETLAAAKQVEALLIKLKNLQRLETLYEWMRKFDGSGHGEAERVWYQYKLACVHTVSEKLISAESLLQEGIQRRLAIFGSDDAESFQQTHMYGEVLRRLGRFEVAKDRLKDAWDRRQQLPEATLQAVLKIGHLYGDILMESGAFGDIDKATTVLRDAWEKAILNLARVAEAGLISKRNQSLYGGLMVVGDCYGICLMKQKKYNTAKDVFAAVLERKKDLFVDQTELDKTEQLLRKARDLRGSRHPSPAMNTSEAHPLDLARLLSHWSITTVSAAGVPALRGHHRGLIEGS</sequence>
<evidence type="ECO:0000313" key="2">
    <source>
        <dbReference type="EMBL" id="EOO01671.1"/>
    </source>
</evidence>
<keyword evidence="3" id="KW-1185">Reference proteome</keyword>
<gene>
    <name evidence="2" type="ORF">UCRPA7_2819</name>
</gene>
<dbReference type="eggNOG" id="ENOG502RN0J">
    <property type="taxonomic scope" value="Eukaryota"/>
</dbReference>
<dbReference type="Pfam" id="PF13374">
    <property type="entry name" value="TPR_10"/>
    <property type="match status" value="1"/>
</dbReference>
<dbReference type="HOGENOM" id="CLU_361376_0_0_1"/>